<dbReference type="InterPro" id="IPR027417">
    <property type="entry name" value="P-loop_NTPase"/>
</dbReference>
<dbReference type="CDD" id="cd03116">
    <property type="entry name" value="MobB"/>
    <property type="match status" value="1"/>
</dbReference>
<gene>
    <name evidence="2" type="primary">mobB</name>
    <name evidence="2" type="ORF">GWK41_07340</name>
</gene>
<dbReference type="InterPro" id="IPR052539">
    <property type="entry name" value="MGD_biosynthesis_adapter"/>
</dbReference>
<dbReference type="Gene3D" id="3.40.50.300">
    <property type="entry name" value="P-loop containing nucleotide triphosphate hydrolases"/>
    <property type="match status" value="1"/>
</dbReference>
<dbReference type="PANTHER" id="PTHR40072:SF1">
    <property type="entry name" value="MOLYBDOPTERIN-GUANINE DINUCLEOTIDE BIOSYNTHESIS ADAPTER PROTEIN"/>
    <property type="match status" value="1"/>
</dbReference>
<dbReference type="Proteomes" id="UP000772812">
    <property type="component" value="Unassembled WGS sequence"/>
</dbReference>
<dbReference type="PANTHER" id="PTHR40072">
    <property type="entry name" value="MOLYBDOPTERIN-GUANINE DINUCLEOTIDE BIOSYNTHESIS ADAPTER PROTEIN-RELATED"/>
    <property type="match status" value="1"/>
</dbReference>
<name>A0ABS1GIW2_9AQUI</name>
<dbReference type="RefSeq" id="WP_200674285.1">
    <property type="nucleotide sequence ID" value="NZ_JAACYA010000002.1"/>
</dbReference>
<proteinExistence type="predicted"/>
<dbReference type="EMBL" id="JAACYA010000002">
    <property type="protein sequence ID" value="MBK3332879.1"/>
    <property type="molecule type" value="Genomic_DNA"/>
</dbReference>
<accession>A0ABS1GIW2</accession>
<reference evidence="2 3" key="1">
    <citation type="journal article" date="2021" name="Syst. Appl. Microbiol.">
        <title>Persephonella atlantica sp. nov.: How to adapt to physico-chemical gradients in high temperature hydrothermal habitats.</title>
        <authorList>
            <person name="Francois D.X."/>
            <person name="Godfroy A."/>
            <person name="Mathien C."/>
            <person name="Aube J."/>
            <person name="Cathalot C."/>
            <person name="Lesongeur F."/>
            <person name="L'Haridon S."/>
            <person name="Philippon X."/>
            <person name="Roussel E.G."/>
        </authorList>
    </citation>
    <scope>NUCLEOTIDE SEQUENCE [LARGE SCALE GENOMIC DNA]</scope>
    <source>
        <strain evidence="2 3">MO1340</strain>
    </source>
</reference>
<dbReference type="NCBIfam" id="TIGR00176">
    <property type="entry name" value="mobB"/>
    <property type="match status" value="1"/>
</dbReference>
<dbReference type="InterPro" id="IPR004435">
    <property type="entry name" value="MobB_dom"/>
</dbReference>
<evidence type="ECO:0000313" key="2">
    <source>
        <dbReference type="EMBL" id="MBK3332879.1"/>
    </source>
</evidence>
<evidence type="ECO:0000259" key="1">
    <source>
        <dbReference type="Pfam" id="PF03205"/>
    </source>
</evidence>
<organism evidence="2 3">
    <name type="scientific">Persephonella atlantica</name>
    <dbReference type="NCBI Taxonomy" id="2699429"/>
    <lineage>
        <taxon>Bacteria</taxon>
        <taxon>Pseudomonadati</taxon>
        <taxon>Aquificota</taxon>
        <taxon>Aquificia</taxon>
        <taxon>Aquificales</taxon>
        <taxon>Hydrogenothermaceae</taxon>
        <taxon>Persephonella</taxon>
    </lineage>
</organism>
<dbReference type="SUPFAM" id="SSF52540">
    <property type="entry name" value="P-loop containing nucleoside triphosphate hydrolases"/>
    <property type="match status" value="1"/>
</dbReference>
<sequence length="171" mass="19576">MDKKVPVISIVGAHNSGKTTFIEKVIRILSNRGYSVAAIKHDPKGKAVTDTPGKDSYRMFHAGAKQVILASPDKITSYVRISDYDPSDLVKKYVVEDVDIIIIEGFKRYKNTDKFEVIRKEEKRELILSEEDGLVGVITDYYSHPLSFDINRPEEFASYLEKHYIKTEKYL</sequence>
<evidence type="ECO:0000313" key="3">
    <source>
        <dbReference type="Proteomes" id="UP000772812"/>
    </source>
</evidence>
<protein>
    <submittedName>
        <fullName evidence="2">Molybdopterin-guanine dinucleotide biosynthesis protein B</fullName>
    </submittedName>
</protein>
<keyword evidence="3" id="KW-1185">Reference proteome</keyword>
<feature type="domain" description="Molybdopterin-guanine dinucleotide biosynthesis protein B (MobB)" evidence="1">
    <location>
        <begin position="7"/>
        <end position="140"/>
    </location>
</feature>
<comment type="caution">
    <text evidence="2">The sequence shown here is derived from an EMBL/GenBank/DDBJ whole genome shotgun (WGS) entry which is preliminary data.</text>
</comment>
<dbReference type="Pfam" id="PF03205">
    <property type="entry name" value="MobB"/>
    <property type="match status" value="1"/>
</dbReference>